<accession>A0A4R3VUF0</accession>
<dbReference type="EMBL" id="SMBZ01000011">
    <property type="protein sequence ID" value="TCV17133.1"/>
    <property type="molecule type" value="Genomic_DNA"/>
</dbReference>
<feature type="signal peptide" evidence="1">
    <location>
        <begin position="1"/>
        <end position="18"/>
    </location>
</feature>
<dbReference type="RefSeq" id="WP_132777220.1">
    <property type="nucleotide sequence ID" value="NZ_SMBZ01000011.1"/>
</dbReference>
<organism evidence="2 3">
    <name type="scientific">Sphingobacterium alimentarium</name>
    <dbReference type="NCBI Taxonomy" id="797292"/>
    <lineage>
        <taxon>Bacteria</taxon>
        <taxon>Pseudomonadati</taxon>
        <taxon>Bacteroidota</taxon>
        <taxon>Sphingobacteriia</taxon>
        <taxon>Sphingobacteriales</taxon>
        <taxon>Sphingobacteriaceae</taxon>
        <taxon>Sphingobacterium</taxon>
    </lineage>
</organism>
<evidence type="ECO:0000313" key="3">
    <source>
        <dbReference type="Proteomes" id="UP000295197"/>
    </source>
</evidence>
<gene>
    <name evidence="2" type="ORF">EDC17_101150</name>
</gene>
<sequence>MKHLFTIILILTSLTAFAQEVNENGRQLMRTFRVSIEGQDPKGYEIENKNVLFKIKHLTDTYITLEIHNNSDVMTTVNYSDSYFAVDGTTSRVIPEVTYMKEINAEIPNDIIAPGTKITKSLHSRDFNFIRPMLSNKRANKAFKAGEARPIEKLIMVVNVGDQKVTQTFNFQVIGTAELKTLDKKRK</sequence>
<proteinExistence type="predicted"/>
<comment type="caution">
    <text evidence="2">The sequence shown here is derived from an EMBL/GenBank/DDBJ whole genome shotgun (WGS) entry which is preliminary data.</text>
</comment>
<keyword evidence="3" id="KW-1185">Reference proteome</keyword>
<name>A0A4R3VUF0_9SPHI</name>
<evidence type="ECO:0000256" key="1">
    <source>
        <dbReference type="SAM" id="SignalP"/>
    </source>
</evidence>
<dbReference type="AlphaFoldDB" id="A0A4R3VUF0"/>
<protein>
    <submittedName>
        <fullName evidence="2">Uncharacterized protein</fullName>
    </submittedName>
</protein>
<keyword evidence="1" id="KW-0732">Signal</keyword>
<evidence type="ECO:0000313" key="2">
    <source>
        <dbReference type="EMBL" id="TCV17133.1"/>
    </source>
</evidence>
<dbReference type="Proteomes" id="UP000295197">
    <property type="component" value="Unassembled WGS sequence"/>
</dbReference>
<feature type="chain" id="PRO_5020578186" evidence="1">
    <location>
        <begin position="19"/>
        <end position="187"/>
    </location>
</feature>
<reference evidence="2 3" key="1">
    <citation type="submission" date="2019-03" db="EMBL/GenBank/DDBJ databases">
        <title>Genomic Encyclopedia of Type Strains, Phase IV (KMG-IV): sequencing the most valuable type-strain genomes for metagenomic binning, comparative biology and taxonomic classification.</title>
        <authorList>
            <person name="Goeker M."/>
        </authorList>
    </citation>
    <scope>NUCLEOTIDE SEQUENCE [LARGE SCALE GENOMIC DNA]</scope>
    <source>
        <strain evidence="2 3">DSM 22362</strain>
    </source>
</reference>